<dbReference type="GO" id="GO:0005576">
    <property type="term" value="C:extracellular region"/>
    <property type="evidence" value="ECO:0007669"/>
    <property type="project" value="UniProtKB-SubCell"/>
</dbReference>
<feature type="region of interest" description="Disordered" evidence="3">
    <location>
        <begin position="91"/>
        <end position="241"/>
    </location>
</feature>
<evidence type="ECO:0008006" key="6">
    <source>
        <dbReference type="Google" id="ProtNLM"/>
    </source>
</evidence>
<proteinExistence type="predicted"/>
<dbReference type="InterPro" id="IPR050557">
    <property type="entry name" value="RTX_toxin/Mannuronan_C5-epim"/>
</dbReference>
<evidence type="ECO:0000313" key="5">
    <source>
        <dbReference type="Proteomes" id="UP000233769"/>
    </source>
</evidence>
<gene>
    <name evidence="4" type="ORF">TK0001_4325</name>
</gene>
<reference evidence="5" key="1">
    <citation type="submission" date="2017-10" db="EMBL/GenBank/DDBJ databases">
        <authorList>
            <person name="Regsiter A."/>
            <person name="William W."/>
        </authorList>
    </citation>
    <scope>NUCLEOTIDE SEQUENCE [LARGE SCALE GENOMIC DNA]</scope>
</reference>
<dbReference type="InterPro" id="IPR011049">
    <property type="entry name" value="Serralysin-like_metalloprot_C"/>
</dbReference>
<keyword evidence="2" id="KW-0964">Secreted</keyword>
<dbReference type="InterPro" id="IPR018511">
    <property type="entry name" value="Hemolysin-typ_Ca-bd_CS"/>
</dbReference>
<evidence type="ECO:0000256" key="3">
    <source>
        <dbReference type="SAM" id="MobiDB-lite"/>
    </source>
</evidence>
<protein>
    <recommendedName>
        <fullName evidence="6">Hemolysin-type calcium-binding region</fullName>
    </recommendedName>
</protein>
<comment type="subcellular location">
    <subcellularLocation>
        <location evidence="1">Secreted</location>
    </subcellularLocation>
</comment>
<dbReference type="GO" id="GO:0005509">
    <property type="term" value="F:calcium ion binding"/>
    <property type="evidence" value="ECO:0007669"/>
    <property type="project" value="InterPro"/>
</dbReference>
<dbReference type="SUPFAM" id="SSF51120">
    <property type="entry name" value="beta-Roll"/>
    <property type="match status" value="1"/>
</dbReference>
<dbReference type="Gene3D" id="2.150.10.10">
    <property type="entry name" value="Serralysin-like metalloprotease, C-terminal"/>
    <property type="match status" value="2"/>
</dbReference>
<sequence>MAARGRDILDGGDGDDLLLGGEGNDSLYGAAGADDLSGGTGADVLVGDAGDDRLQGGEGADILSDGAGRDLVSGEAGDDVIILALDSAEDTVDGGAGAGHARPVGGHGRSGGGPEERDRVRSGARPRPDHLGRGDHRGIGRRPLRGGRPGSRAHRRRRRRRVRIRRSGRAARWHPHRADHGLLRRRLHRSGPLRPVQGGDRGRAPARGGAPGRKRCTDRDPVPVRSFRRPGPHGRLGRPRP</sequence>
<evidence type="ECO:0000256" key="1">
    <source>
        <dbReference type="ARBA" id="ARBA00004613"/>
    </source>
</evidence>
<organism evidence="4 5">
    <name type="scientific">Methylorubrum extorquens</name>
    <name type="common">Methylobacterium dichloromethanicum</name>
    <name type="synonym">Methylobacterium extorquens</name>
    <dbReference type="NCBI Taxonomy" id="408"/>
    <lineage>
        <taxon>Bacteria</taxon>
        <taxon>Pseudomonadati</taxon>
        <taxon>Pseudomonadota</taxon>
        <taxon>Alphaproteobacteria</taxon>
        <taxon>Hyphomicrobiales</taxon>
        <taxon>Methylobacteriaceae</taxon>
        <taxon>Methylorubrum</taxon>
    </lineage>
</organism>
<dbReference type="Pfam" id="PF00353">
    <property type="entry name" value="HemolysinCabind"/>
    <property type="match status" value="1"/>
</dbReference>
<dbReference type="PRINTS" id="PR00313">
    <property type="entry name" value="CABNDNGRPT"/>
</dbReference>
<dbReference type="AlphaFoldDB" id="A0A2N9AUB9"/>
<name>A0A2N9AUB9_METEX</name>
<evidence type="ECO:0000256" key="2">
    <source>
        <dbReference type="ARBA" id="ARBA00022525"/>
    </source>
</evidence>
<feature type="compositionally biased region" description="Basic and acidic residues" evidence="3">
    <location>
        <begin position="114"/>
        <end position="138"/>
    </location>
</feature>
<dbReference type="Proteomes" id="UP000233769">
    <property type="component" value="Chromosome tk0001"/>
</dbReference>
<feature type="compositionally biased region" description="Basic residues" evidence="3">
    <location>
        <begin position="139"/>
        <end position="175"/>
    </location>
</feature>
<dbReference type="PROSITE" id="PS00330">
    <property type="entry name" value="HEMOLYSIN_CALCIUM"/>
    <property type="match status" value="2"/>
</dbReference>
<accession>A0A2N9AUB9</accession>
<dbReference type="InterPro" id="IPR001343">
    <property type="entry name" value="Hemolysn_Ca-bd"/>
</dbReference>
<feature type="region of interest" description="Disordered" evidence="3">
    <location>
        <begin position="1"/>
        <end position="70"/>
    </location>
</feature>
<evidence type="ECO:0000313" key="4">
    <source>
        <dbReference type="EMBL" id="SOR30927.1"/>
    </source>
</evidence>
<dbReference type="EMBL" id="LT962688">
    <property type="protein sequence ID" value="SOR30927.1"/>
    <property type="molecule type" value="Genomic_DNA"/>
</dbReference>
<feature type="compositionally biased region" description="Basic residues" evidence="3">
    <location>
        <begin position="226"/>
        <end position="241"/>
    </location>
</feature>
<dbReference type="PANTHER" id="PTHR38340">
    <property type="entry name" value="S-LAYER PROTEIN"/>
    <property type="match status" value="1"/>
</dbReference>
<dbReference type="PANTHER" id="PTHR38340:SF1">
    <property type="entry name" value="S-LAYER PROTEIN"/>
    <property type="match status" value="1"/>
</dbReference>